<name>A0AAV4RZW5_9ARAC</name>
<accession>A0AAV4RZW5</accession>
<dbReference type="EMBL" id="BPLQ01007091">
    <property type="protein sequence ID" value="GIY27833.1"/>
    <property type="molecule type" value="Genomic_DNA"/>
</dbReference>
<feature type="transmembrane region" description="Helical" evidence="2">
    <location>
        <begin position="42"/>
        <end position="62"/>
    </location>
</feature>
<proteinExistence type="predicted"/>
<evidence type="ECO:0000256" key="1">
    <source>
        <dbReference type="SAM" id="MobiDB-lite"/>
    </source>
</evidence>
<keyword evidence="2" id="KW-0472">Membrane</keyword>
<dbReference type="Proteomes" id="UP001054837">
    <property type="component" value="Unassembled WGS sequence"/>
</dbReference>
<evidence type="ECO:0000313" key="4">
    <source>
        <dbReference type="Proteomes" id="UP001054837"/>
    </source>
</evidence>
<keyword evidence="2" id="KW-1133">Transmembrane helix</keyword>
<protein>
    <submittedName>
        <fullName evidence="3">Uncharacterized protein</fullName>
    </submittedName>
</protein>
<gene>
    <name evidence="3" type="ORF">CDAR_515621</name>
</gene>
<keyword evidence="4" id="KW-1185">Reference proteome</keyword>
<dbReference type="AlphaFoldDB" id="A0AAV4RZW5"/>
<reference evidence="3 4" key="1">
    <citation type="submission" date="2021-06" db="EMBL/GenBank/DDBJ databases">
        <title>Caerostris darwini draft genome.</title>
        <authorList>
            <person name="Kono N."/>
            <person name="Arakawa K."/>
        </authorList>
    </citation>
    <scope>NUCLEOTIDE SEQUENCE [LARGE SCALE GENOMIC DNA]</scope>
</reference>
<evidence type="ECO:0000256" key="2">
    <source>
        <dbReference type="SAM" id="Phobius"/>
    </source>
</evidence>
<feature type="region of interest" description="Disordered" evidence="1">
    <location>
        <begin position="67"/>
        <end position="93"/>
    </location>
</feature>
<sequence length="93" mass="10920">MQECLHAYTDGFRLSQERELVSYLDFIRPLVPLPYHFKDRYFFFWSRFFFFFCVVVSLSSLAERGRKGNNILSGNPVETYAPLGIPKTDLTDP</sequence>
<comment type="caution">
    <text evidence="3">The sequence shown here is derived from an EMBL/GenBank/DDBJ whole genome shotgun (WGS) entry which is preliminary data.</text>
</comment>
<keyword evidence="2" id="KW-0812">Transmembrane</keyword>
<organism evidence="3 4">
    <name type="scientific">Caerostris darwini</name>
    <dbReference type="NCBI Taxonomy" id="1538125"/>
    <lineage>
        <taxon>Eukaryota</taxon>
        <taxon>Metazoa</taxon>
        <taxon>Ecdysozoa</taxon>
        <taxon>Arthropoda</taxon>
        <taxon>Chelicerata</taxon>
        <taxon>Arachnida</taxon>
        <taxon>Araneae</taxon>
        <taxon>Araneomorphae</taxon>
        <taxon>Entelegynae</taxon>
        <taxon>Araneoidea</taxon>
        <taxon>Araneidae</taxon>
        <taxon>Caerostris</taxon>
    </lineage>
</organism>
<evidence type="ECO:0000313" key="3">
    <source>
        <dbReference type="EMBL" id="GIY27833.1"/>
    </source>
</evidence>